<keyword evidence="3" id="KW-1185">Reference proteome</keyword>
<sequence length="459" mass="52333">MRLNDLQLPTEVVSIVLGQSLNVGPDNKSESVLQEARRALFKLRLVCRSWNYIAIRHLFETIQLQYHQKPLQDEDEFGPWSKILGDESFRKTFHRVVINSTPEDPEMYDSEWSWDEGTGEYPRLTRVIDGIVDQPNLRAVQLSFSDKCFGEWSIMNSGGWADWFESMKDRNRVLSAALRALSQRADRQNVTQVRSLAIKNLPNSTIAGIVSSEAWKKVVTELNEFRLLVTTEYNEHGPDQDESLIERRTFEPHLQKDILPPSTHLTTLTLGFREPWGSLSGHFDGKGLRFPNLKTLNLISFAISRYDYLDWVLEQTSLETLRLGACCILSHAMLTEEGLGGLKVSTKNWIQLPSGAYGTEGPKIAYHFPGIWETEFDRIRTTLTNLVEFRFSGPDRRSFDGPYDHFDNPENIKNDLANGRYVRFHSGACSSPCIIPGDGFGDENPVPTNERGEDDEWAT</sequence>
<dbReference type="AlphaFoldDB" id="A0A4R8SM83"/>
<dbReference type="PANTHER" id="PTHR42057">
    <property type="entry name" value="F-BOX DOMAIN PROTEIN (AFU_ORTHOLOGUE AFUA_4G00200)"/>
    <property type="match status" value="1"/>
</dbReference>
<name>A0A4R8SM83_9PEZI</name>
<gene>
    <name evidence="2" type="ORF">C8034_v000025</name>
</gene>
<protein>
    <recommendedName>
        <fullName evidence="4">F-box domain-containing protein</fullName>
    </recommendedName>
</protein>
<evidence type="ECO:0008006" key="4">
    <source>
        <dbReference type="Google" id="ProtNLM"/>
    </source>
</evidence>
<dbReference type="Proteomes" id="UP000295604">
    <property type="component" value="Unassembled WGS sequence"/>
</dbReference>
<comment type="caution">
    <text evidence="2">The sequence shown here is derived from an EMBL/GenBank/DDBJ whole genome shotgun (WGS) entry which is preliminary data.</text>
</comment>
<evidence type="ECO:0000313" key="3">
    <source>
        <dbReference type="Proteomes" id="UP000295604"/>
    </source>
</evidence>
<evidence type="ECO:0000256" key="1">
    <source>
        <dbReference type="SAM" id="MobiDB-lite"/>
    </source>
</evidence>
<dbReference type="EMBL" id="QAPF01001625">
    <property type="protein sequence ID" value="TDZ99675.1"/>
    <property type="molecule type" value="Genomic_DNA"/>
</dbReference>
<proteinExistence type="predicted"/>
<dbReference type="PANTHER" id="PTHR42057:SF2">
    <property type="entry name" value="F-BOX DOMAIN PROTEIN (AFU_ORTHOLOGUE AFUA_4G00200)-RELATED"/>
    <property type="match status" value="1"/>
</dbReference>
<organism evidence="2 3">
    <name type="scientific">Colletotrichum sidae</name>
    <dbReference type="NCBI Taxonomy" id="1347389"/>
    <lineage>
        <taxon>Eukaryota</taxon>
        <taxon>Fungi</taxon>
        <taxon>Dikarya</taxon>
        <taxon>Ascomycota</taxon>
        <taxon>Pezizomycotina</taxon>
        <taxon>Sordariomycetes</taxon>
        <taxon>Hypocreomycetidae</taxon>
        <taxon>Glomerellales</taxon>
        <taxon>Glomerellaceae</taxon>
        <taxon>Colletotrichum</taxon>
        <taxon>Colletotrichum orbiculare species complex</taxon>
    </lineage>
</organism>
<reference evidence="2 3" key="1">
    <citation type="submission" date="2018-11" db="EMBL/GenBank/DDBJ databases">
        <title>Genome sequence and assembly of Colletotrichum sidae.</title>
        <authorList>
            <person name="Gan P."/>
            <person name="Shirasu K."/>
        </authorList>
    </citation>
    <scope>NUCLEOTIDE SEQUENCE [LARGE SCALE GENOMIC DNA]</scope>
    <source>
        <strain evidence="2 3">CBS 518.97</strain>
    </source>
</reference>
<evidence type="ECO:0000313" key="2">
    <source>
        <dbReference type="EMBL" id="TDZ99675.1"/>
    </source>
</evidence>
<feature type="region of interest" description="Disordered" evidence="1">
    <location>
        <begin position="437"/>
        <end position="459"/>
    </location>
</feature>
<accession>A0A4R8SM83</accession>